<dbReference type="PANTHER" id="PTHR47197:SF3">
    <property type="entry name" value="DIHYDRO-HEME D1 DEHYDROGENASE"/>
    <property type="match status" value="1"/>
</dbReference>
<dbReference type="SUPFAM" id="SSF51004">
    <property type="entry name" value="C-terminal (heme d1) domain of cytochrome cd1-nitrite reductase"/>
    <property type="match status" value="1"/>
</dbReference>
<evidence type="ECO:0000256" key="1">
    <source>
        <dbReference type="SAM" id="SignalP"/>
    </source>
</evidence>
<organism evidence="2 3">
    <name type="scientific">Azomonas macrocytogenes</name>
    <name type="common">Azotobacter macrocytogenes</name>
    <dbReference type="NCBI Taxonomy" id="69962"/>
    <lineage>
        <taxon>Bacteria</taxon>
        <taxon>Pseudomonadati</taxon>
        <taxon>Pseudomonadota</taxon>
        <taxon>Gammaproteobacteria</taxon>
        <taxon>Pseudomonadales</taxon>
        <taxon>Pseudomonadaceae</taxon>
        <taxon>Azomonas</taxon>
    </lineage>
</organism>
<evidence type="ECO:0000313" key="2">
    <source>
        <dbReference type="EMBL" id="MBB3103268.1"/>
    </source>
</evidence>
<evidence type="ECO:0000313" key="3">
    <source>
        <dbReference type="Proteomes" id="UP000549250"/>
    </source>
</evidence>
<dbReference type="PANTHER" id="PTHR47197">
    <property type="entry name" value="PROTEIN NIRF"/>
    <property type="match status" value="1"/>
</dbReference>
<keyword evidence="3" id="KW-1185">Reference proteome</keyword>
<protein>
    <submittedName>
        <fullName evidence="2">DNA-binding beta-propeller fold protein YncE</fullName>
    </submittedName>
</protein>
<dbReference type="PROSITE" id="PS51318">
    <property type="entry name" value="TAT"/>
    <property type="match status" value="1"/>
</dbReference>
<accession>A0A839T2D4</accession>
<dbReference type="EMBL" id="JACHXI010000006">
    <property type="protein sequence ID" value="MBB3103268.1"/>
    <property type="molecule type" value="Genomic_DNA"/>
</dbReference>
<proteinExistence type="predicted"/>
<comment type="caution">
    <text evidence="2">The sequence shown here is derived from an EMBL/GenBank/DDBJ whole genome shotgun (WGS) entry which is preliminary data.</text>
</comment>
<dbReference type="GO" id="GO:0003677">
    <property type="term" value="F:DNA binding"/>
    <property type="evidence" value="ECO:0007669"/>
    <property type="project" value="UniProtKB-KW"/>
</dbReference>
<reference evidence="2 3" key="1">
    <citation type="submission" date="2020-08" db="EMBL/GenBank/DDBJ databases">
        <title>Genomic Encyclopedia of Type Strains, Phase III (KMG-III): the genomes of soil and plant-associated and newly described type strains.</title>
        <authorList>
            <person name="Whitman W."/>
        </authorList>
    </citation>
    <scope>NUCLEOTIDE SEQUENCE [LARGE SCALE GENOMIC DNA]</scope>
    <source>
        <strain evidence="2 3">CECT 4462</strain>
    </source>
</reference>
<sequence length="344" mass="37736">MSRMKRRKLLALAGSTLAMTAFGRPAFAVQGGDILVLVEKDMPAVSFYALPQGRRLSSIPLPAQPHEIAVDAQGRYAYIAQYGVARWRGPGVGGDRVFVIDLVGRRLHRTIDLSPFRRLHGIRMDQAGRLYVLAELDSVLIRFDDPANSDVPDQAVPLGGLRSHYLVIRRDGRRAYVADTLSGMVILADPHDPSVAPVKRFSGKGPEGCCLSPDEATFYVINRYGSDIVAYDAHDMRELRRMPTRGEAVRVVSLPDGKLLVSNEADRSLSLLRPDTLAEERRLPLGVAAPGLNLAADGRWLYAALDDDHVAVIDLLAWKIETRFATWAGPDAAIMLPAGAQIQR</sequence>
<dbReference type="Gene3D" id="2.130.10.10">
    <property type="entry name" value="YVTN repeat-like/Quinoprotein amine dehydrogenase"/>
    <property type="match status" value="2"/>
</dbReference>
<gene>
    <name evidence="2" type="ORF">FHR87_001663</name>
</gene>
<dbReference type="InterPro" id="IPR011048">
    <property type="entry name" value="Haem_d1_sf"/>
</dbReference>
<keyword evidence="2" id="KW-0238">DNA-binding</keyword>
<dbReference type="AlphaFoldDB" id="A0A839T2D4"/>
<feature type="chain" id="PRO_5032813051" evidence="1">
    <location>
        <begin position="24"/>
        <end position="344"/>
    </location>
</feature>
<dbReference type="RefSeq" id="WP_183166209.1">
    <property type="nucleotide sequence ID" value="NZ_JACHXI010000006.1"/>
</dbReference>
<name>A0A839T2D4_AZOMA</name>
<dbReference type="InterPro" id="IPR015943">
    <property type="entry name" value="WD40/YVTN_repeat-like_dom_sf"/>
</dbReference>
<dbReference type="Proteomes" id="UP000549250">
    <property type="component" value="Unassembled WGS sequence"/>
</dbReference>
<feature type="signal peptide" evidence="1">
    <location>
        <begin position="1"/>
        <end position="23"/>
    </location>
</feature>
<dbReference type="InterPro" id="IPR006311">
    <property type="entry name" value="TAT_signal"/>
</dbReference>
<dbReference type="InterPro" id="IPR051200">
    <property type="entry name" value="Host-pathogen_enzymatic-act"/>
</dbReference>
<keyword evidence="1" id="KW-0732">Signal</keyword>